<dbReference type="AlphaFoldDB" id="A0A0E9XLA8"/>
<dbReference type="EMBL" id="GBXM01005138">
    <property type="protein sequence ID" value="JAI03440.1"/>
    <property type="molecule type" value="Transcribed_RNA"/>
</dbReference>
<reference evidence="1" key="2">
    <citation type="journal article" date="2015" name="Fish Shellfish Immunol.">
        <title>Early steps in the European eel (Anguilla anguilla)-Vibrio vulnificus interaction in the gills: Role of the RtxA13 toxin.</title>
        <authorList>
            <person name="Callol A."/>
            <person name="Pajuelo D."/>
            <person name="Ebbesson L."/>
            <person name="Teles M."/>
            <person name="MacKenzie S."/>
            <person name="Amaro C."/>
        </authorList>
    </citation>
    <scope>NUCLEOTIDE SEQUENCE</scope>
</reference>
<reference evidence="1" key="1">
    <citation type="submission" date="2014-11" db="EMBL/GenBank/DDBJ databases">
        <authorList>
            <person name="Amaro Gonzalez C."/>
        </authorList>
    </citation>
    <scope>NUCLEOTIDE SEQUENCE</scope>
</reference>
<proteinExistence type="predicted"/>
<accession>A0A0E9XLA8</accession>
<organism evidence="1">
    <name type="scientific">Anguilla anguilla</name>
    <name type="common">European freshwater eel</name>
    <name type="synonym">Muraena anguilla</name>
    <dbReference type="NCBI Taxonomy" id="7936"/>
    <lineage>
        <taxon>Eukaryota</taxon>
        <taxon>Metazoa</taxon>
        <taxon>Chordata</taxon>
        <taxon>Craniata</taxon>
        <taxon>Vertebrata</taxon>
        <taxon>Euteleostomi</taxon>
        <taxon>Actinopterygii</taxon>
        <taxon>Neopterygii</taxon>
        <taxon>Teleostei</taxon>
        <taxon>Anguilliformes</taxon>
        <taxon>Anguillidae</taxon>
        <taxon>Anguilla</taxon>
    </lineage>
</organism>
<name>A0A0E9XLA8_ANGAN</name>
<protein>
    <submittedName>
        <fullName evidence="1">Uncharacterized protein</fullName>
    </submittedName>
</protein>
<sequence>MLFLWDFSVSDLNFSEFPEYFSEQMCLLRLYF</sequence>
<evidence type="ECO:0000313" key="1">
    <source>
        <dbReference type="EMBL" id="JAI03440.1"/>
    </source>
</evidence>